<keyword evidence="4 10" id="KW-0812">Transmembrane</keyword>
<evidence type="ECO:0000313" key="11">
    <source>
        <dbReference type="EMBL" id="KAA0720190.1"/>
    </source>
</evidence>
<name>A0A5A9PDU4_9TELE</name>
<accession>A0A5A9PDU4</accession>
<organism evidence="11 12">
    <name type="scientific">Triplophysa tibetana</name>
    <dbReference type="NCBI Taxonomy" id="1572043"/>
    <lineage>
        <taxon>Eukaryota</taxon>
        <taxon>Metazoa</taxon>
        <taxon>Chordata</taxon>
        <taxon>Craniata</taxon>
        <taxon>Vertebrata</taxon>
        <taxon>Euteleostomi</taxon>
        <taxon>Actinopterygii</taxon>
        <taxon>Neopterygii</taxon>
        <taxon>Teleostei</taxon>
        <taxon>Ostariophysi</taxon>
        <taxon>Cypriniformes</taxon>
        <taxon>Nemacheilidae</taxon>
        <taxon>Triplophysa</taxon>
    </lineage>
</organism>
<dbReference type="UniPathway" id="UPA00705"/>
<evidence type="ECO:0000256" key="1">
    <source>
        <dbReference type="ARBA" id="ARBA00004434"/>
    </source>
</evidence>
<dbReference type="InterPro" id="IPR003205">
    <property type="entry name" value="Cyt_c_oxidase_su8"/>
</dbReference>
<evidence type="ECO:0000256" key="10">
    <source>
        <dbReference type="SAM" id="Phobius"/>
    </source>
</evidence>
<keyword evidence="7 10" id="KW-1133">Transmembrane helix</keyword>
<comment type="subcellular location">
    <subcellularLocation>
        <location evidence="1">Mitochondrion inner membrane</location>
        <topology evidence="1">Single-pass membrane protein</topology>
    </subcellularLocation>
</comment>
<dbReference type="PANTHER" id="PTHR16717:SF8">
    <property type="entry name" value="CYTOCHROME C OXIDASE SUBUNIT 8A"/>
    <property type="match status" value="1"/>
</dbReference>
<dbReference type="Gene3D" id="4.10.81.10">
    <property type="entry name" value="Cytochrome c oxidase, subunit 8"/>
    <property type="match status" value="1"/>
</dbReference>
<evidence type="ECO:0000313" key="12">
    <source>
        <dbReference type="Proteomes" id="UP000324632"/>
    </source>
</evidence>
<evidence type="ECO:0000256" key="4">
    <source>
        <dbReference type="ARBA" id="ARBA00022692"/>
    </source>
</evidence>
<dbReference type="InterPro" id="IPR036548">
    <property type="entry name" value="Cyt_c_oxidase_su8_sf"/>
</dbReference>
<dbReference type="CDD" id="cd00930">
    <property type="entry name" value="Cyt_c_Oxidase_VIII"/>
    <property type="match status" value="1"/>
</dbReference>
<evidence type="ECO:0000256" key="2">
    <source>
        <dbReference type="ARBA" id="ARBA00004673"/>
    </source>
</evidence>
<dbReference type="AlphaFoldDB" id="A0A5A9PDU4"/>
<evidence type="ECO:0000256" key="9">
    <source>
        <dbReference type="ARBA" id="ARBA00023136"/>
    </source>
</evidence>
<dbReference type="Pfam" id="PF02285">
    <property type="entry name" value="COX8"/>
    <property type="match status" value="1"/>
</dbReference>
<keyword evidence="6" id="KW-0809">Transit peptide</keyword>
<dbReference type="Proteomes" id="UP000324632">
    <property type="component" value="Chromosome 6"/>
</dbReference>
<gene>
    <name evidence="11" type="ORF">E1301_Tti008183</name>
</gene>
<evidence type="ECO:0000256" key="3">
    <source>
        <dbReference type="ARBA" id="ARBA00010117"/>
    </source>
</evidence>
<dbReference type="GO" id="GO:0005743">
    <property type="term" value="C:mitochondrial inner membrane"/>
    <property type="evidence" value="ECO:0007669"/>
    <property type="project" value="UniProtKB-SubCell"/>
</dbReference>
<evidence type="ECO:0000256" key="7">
    <source>
        <dbReference type="ARBA" id="ARBA00022989"/>
    </source>
</evidence>
<proteinExistence type="inferred from homology"/>
<evidence type="ECO:0000256" key="6">
    <source>
        <dbReference type="ARBA" id="ARBA00022946"/>
    </source>
</evidence>
<protein>
    <submittedName>
        <fullName evidence="11">Cytochrome c oxidase subunit 8B, mitochondrial</fullName>
    </submittedName>
</protein>
<evidence type="ECO:0000256" key="5">
    <source>
        <dbReference type="ARBA" id="ARBA00022792"/>
    </source>
</evidence>
<keyword evidence="8" id="KW-0496">Mitochondrion</keyword>
<keyword evidence="5" id="KW-0999">Mitochondrion inner membrane</keyword>
<dbReference type="PANTHER" id="PTHR16717">
    <property type="entry name" value="CYTOCHROME C OXIDASE POLYPEPTIDE VIII"/>
    <property type="match status" value="1"/>
</dbReference>
<comment type="similarity">
    <text evidence="3">Belongs to the cytochrome c oxidase VIII family.</text>
</comment>
<evidence type="ECO:0000256" key="8">
    <source>
        <dbReference type="ARBA" id="ARBA00023128"/>
    </source>
</evidence>
<dbReference type="GO" id="GO:0045277">
    <property type="term" value="C:respiratory chain complex IV"/>
    <property type="evidence" value="ECO:0007669"/>
    <property type="project" value="InterPro"/>
</dbReference>
<dbReference type="GO" id="GO:0006123">
    <property type="term" value="P:mitochondrial electron transport, cytochrome c to oxygen"/>
    <property type="evidence" value="ECO:0007669"/>
    <property type="project" value="InterPro"/>
</dbReference>
<reference evidence="11 12" key="1">
    <citation type="journal article" date="2019" name="Mol. Ecol. Resour.">
        <title>Chromosome-level genome assembly of Triplophysa tibetana, a fish adapted to the harsh high-altitude environment of the Tibetan Plateau.</title>
        <authorList>
            <person name="Yang X."/>
            <person name="Liu H."/>
            <person name="Ma Z."/>
            <person name="Zou Y."/>
            <person name="Zou M."/>
            <person name="Mao Y."/>
            <person name="Li X."/>
            <person name="Wang H."/>
            <person name="Chen T."/>
            <person name="Wang W."/>
            <person name="Yang R."/>
        </authorList>
    </citation>
    <scope>NUCLEOTIDE SEQUENCE [LARGE SCALE GENOMIC DNA]</scope>
    <source>
        <strain evidence="11">TTIB1903HZAU</strain>
        <tissue evidence="11">Muscle</tissue>
    </source>
</reference>
<dbReference type="SUPFAM" id="SSF81431">
    <property type="entry name" value="Mitochondrial cytochrome c oxidase subunit VIIIb (aka IX)"/>
    <property type="match status" value="1"/>
</dbReference>
<comment type="caution">
    <text evidence="11">The sequence shown here is derived from an EMBL/GenBank/DDBJ whole genome shotgun (WGS) entry which is preliminary data.</text>
</comment>
<keyword evidence="9 10" id="KW-0472">Membrane</keyword>
<dbReference type="OrthoDB" id="8931496at2759"/>
<sequence>MSGLLRGLARIRTAPVLRGSTITQRANIATRPAKESIGLAETAVGLTMFTVAILGPAGWVLANLENYRNRDSAK</sequence>
<dbReference type="EMBL" id="SOYY01000006">
    <property type="protein sequence ID" value="KAA0720190.1"/>
    <property type="molecule type" value="Genomic_DNA"/>
</dbReference>
<keyword evidence="12" id="KW-1185">Reference proteome</keyword>
<comment type="pathway">
    <text evidence="2">Energy metabolism; oxidative phosphorylation.</text>
</comment>
<feature type="transmembrane region" description="Helical" evidence="10">
    <location>
        <begin position="43"/>
        <end position="64"/>
    </location>
</feature>